<evidence type="ECO:0000313" key="2">
    <source>
        <dbReference type="EMBL" id="UWP59683.1"/>
    </source>
</evidence>
<dbReference type="PANTHER" id="PTHR30217:SF10">
    <property type="entry name" value="23S RRNA 5-HYDROXYCYTIDINE C2501 SYNTHASE"/>
    <property type="match status" value="1"/>
</dbReference>
<reference evidence="2" key="1">
    <citation type="journal article" date="2022" name="Cell">
        <title>Design, construction, and in vivo augmentation of a complex gut microbiome.</title>
        <authorList>
            <person name="Cheng A.G."/>
            <person name="Ho P.Y."/>
            <person name="Aranda-Diaz A."/>
            <person name="Jain S."/>
            <person name="Yu F.B."/>
            <person name="Meng X."/>
            <person name="Wang M."/>
            <person name="Iakiviak M."/>
            <person name="Nagashima K."/>
            <person name="Zhao A."/>
            <person name="Murugkar P."/>
            <person name="Patil A."/>
            <person name="Atabakhsh K."/>
            <person name="Weakley A."/>
            <person name="Yan J."/>
            <person name="Brumbaugh A.R."/>
            <person name="Higginbottom S."/>
            <person name="Dimas A."/>
            <person name="Shiver A.L."/>
            <person name="Deutschbauer A."/>
            <person name="Neff N."/>
            <person name="Sonnenburg J.L."/>
            <person name="Huang K.C."/>
            <person name="Fischbach M.A."/>
        </authorList>
    </citation>
    <scope>NUCLEOTIDE SEQUENCE</scope>
    <source>
        <strain evidence="2">DSM 19829</strain>
    </source>
</reference>
<name>A0ABY5VHL4_9FIRM</name>
<dbReference type="Pfam" id="PF01136">
    <property type="entry name" value="Peptidase_U32"/>
    <property type="match status" value="2"/>
</dbReference>
<dbReference type="RefSeq" id="WP_028528378.1">
    <property type="nucleotide sequence ID" value="NZ_CABLBR010000010.1"/>
</dbReference>
<dbReference type="InterPro" id="IPR001539">
    <property type="entry name" value="Peptidase_U32"/>
</dbReference>
<keyword evidence="3" id="KW-1185">Reference proteome</keyword>
<evidence type="ECO:0000259" key="1">
    <source>
        <dbReference type="Pfam" id="PF12392"/>
    </source>
</evidence>
<dbReference type="PANTHER" id="PTHR30217">
    <property type="entry name" value="PEPTIDASE U32 FAMILY"/>
    <property type="match status" value="1"/>
</dbReference>
<evidence type="ECO:0000313" key="3">
    <source>
        <dbReference type="Proteomes" id="UP001060164"/>
    </source>
</evidence>
<accession>A0ABY5VHL4</accession>
<dbReference type="InterPro" id="IPR020988">
    <property type="entry name" value="Pept_U32_collagenase"/>
</dbReference>
<dbReference type="EMBL" id="CP102290">
    <property type="protein sequence ID" value="UWP59683.1"/>
    <property type="molecule type" value="Genomic_DNA"/>
</dbReference>
<feature type="domain" description="Peptidase U32 collagenase" evidence="1">
    <location>
        <begin position="324"/>
        <end position="432"/>
    </location>
</feature>
<organism evidence="2 3">
    <name type="scientific">Ruminococcus gauvreauii</name>
    <dbReference type="NCBI Taxonomy" id="438033"/>
    <lineage>
        <taxon>Bacteria</taxon>
        <taxon>Bacillati</taxon>
        <taxon>Bacillota</taxon>
        <taxon>Clostridia</taxon>
        <taxon>Eubacteriales</taxon>
        <taxon>Oscillospiraceae</taxon>
        <taxon>Ruminococcus</taxon>
    </lineage>
</organism>
<proteinExistence type="predicted"/>
<dbReference type="InterPro" id="IPR051454">
    <property type="entry name" value="RNA/ubiquinone_mod_enzymes"/>
</dbReference>
<dbReference type="Proteomes" id="UP001060164">
    <property type="component" value="Chromosome"/>
</dbReference>
<sequence length="730" mass="82386">MRAELLAPAGSYEAMTAAYHAGADAVYIGGEKFGARAYADNPDSAHMLEAIDYAHLHGKQLYLTVNTMLKERELENELYDYLLPFYRRGLDAVIVQDFGVFAFIKKEFPGLPIHCSTQMTITGAAGAKLLEQLGADRIVTARELSLQEIRDIRSHTKLEIESFVHGALCYCYSGQCLFSSMLGGRSGNRGKCAQPCRLPYQVSEGRRALNDEKTAYVLSPKDMCTIDLLPEILEAGVTSLKIEGRMKKPEYTAGVVSIYRKYLDLAIAGQPYEVAGEDRRELFDLYNRDGFHQGYYRQRNGRKMMALRNEKALKKKDGQFRNEALFERISEEYVQPKDPVTVRARVSLHAGEKARMELFACGCSAFFQGPEVSQAVKQPLSKERVVKQLRKTGTTVFEIRELSLEMADDIFMPVQALNELRRGALASLEQEILKKFFRETFRSMNDSVQTVKPSHKGVDLPVWASAETREQISALLGSGAVTRIYALCSAFYGARFLENAGMYVRDCTKLGIEPYLMLPYMLREEKTEELFAALTDLKKTGIRGFLVHNLEQYALLKKAGMQECAVLNASMSAWNHRGILLFDRLGIEGDTVPAELNAQEIRERCNTGSEMVVYGHAVLMISAQCVKKNLDTCQKADSLLFLRDRYKKQFPVKCDCSFCYNTIYNSIPTGLLQEYQEIKELGVRAVRLNFTIEDSKRTAAIAREFSEAYHMGRLSQHSGEFTKGHFRRGV</sequence>
<gene>
    <name evidence="2" type="ORF">NQ502_01065</name>
</gene>
<dbReference type="Pfam" id="PF12392">
    <property type="entry name" value="DUF3656"/>
    <property type="match status" value="1"/>
</dbReference>
<protein>
    <submittedName>
        <fullName evidence="2">U32 family peptidase</fullName>
    </submittedName>
</protein>